<feature type="compositionally biased region" description="Low complexity" evidence="9">
    <location>
        <begin position="85"/>
        <end position="116"/>
    </location>
</feature>
<evidence type="ECO:0000256" key="3">
    <source>
        <dbReference type="ARBA" id="ARBA00022491"/>
    </source>
</evidence>
<dbReference type="SUPFAM" id="SSF54277">
    <property type="entry name" value="CAD &amp; PB1 domains"/>
    <property type="match status" value="1"/>
</dbReference>
<dbReference type="AlphaFoldDB" id="A0A2R4K3J1"/>
<dbReference type="Gene3D" id="3.10.20.90">
    <property type="entry name" value="Phosphatidylinositol 3-kinase Catalytic Subunit, Chain A, domain 1"/>
    <property type="match status" value="1"/>
</dbReference>
<name>A0A2R4K3J1_BASSC</name>
<keyword evidence="7 8" id="KW-0927">Auxin signaling pathway</keyword>
<evidence type="ECO:0000256" key="9">
    <source>
        <dbReference type="SAM" id="MobiDB-lite"/>
    </source>
</evidence>
<dbReference type="GO" id="GO:0009734">
    <property type="term" value="P:auxin-activated signaling pathway"/>
    <property type="evidence" value="ECO:0007669"/>
    <property type="project" value="UniProtKB-UniRule"/>
</dbReference>
<comment type="subunit">
    <text evidence="8">Homodimers and heterodimers.</text>
</comment>
<evidence type="ECO:0000313" key="11">
    <source>
        <dbReference type="EMBL" id="AVV48468.1"/>
    </source>
</evidence>
<sequence length="312" mass="33322">MEAVVGGAASGGGSSESTVISKEEVVVEQPFEVSDDSELELGLGLSLGVACGKNHNNSKNNNSKQIPRFLTAKDLNSSNKSCINSNGGSPSSASSCSSLGLRPPSSAKTSTNNSSAGTKRAASPTGVSQVVGWPPIRAYRMNSMANQAKSVANGENESEFNERKGKDAIYGADEKGNANCKERTPHKSCLFVKVNMDGVAIGRKVDLNSHSSYESLAQALEEMFTNRAVEQSSGEELMLMPKTTRPSKLLDGSSDFVLTYEDKDGDWMLVGDVPWGMFISSVKRLKIMRTSEANGLAPRSEERSAKQRSRPI</sequence>
<evidence type="ECO:0000256" key="6">
    <source>
        <dbReference type="ARBA" id="ARBA00023242"/>
    </source>
</evidence>
<organism evidence="11">
    <name type="scientific">Bassia scoparia</name>
    <name type="common">Summer cypress</name>
    <name type="synonym">Kochia scoparia</name>
    <dbReference type="NCBI Taxonomy" id="83154"/>
    <lineage>
        <taxon>Eukaryota</taxon>
        <taxon>Viridiplantae</taxon>
        <taxon>Streptophyta</taxon>
        <taxon>Embryophyta</taxon>
        <taxon>Tracheophyta</taxon>
        <taxon>Spermatophyta</taxon>
        <taxon>Magnoliopsida</taxon>
        <taxon>eudicotyledons</taxon>
        <taxon>Gunneridae</taxon>
        <taxon>Pentapetalae</taxon>
        <taxon>Caryophyllales</taxon>
        <taxon>Chenopodiaceae</taxon>
        <taxon>Camphorosmoideae</taxon>
        <taxon>Camphorosmeae</taxon>
        <taxon>Bassia</taxon>
    </lineage>
</organism>
<keyword evidence="5 8" id="KW-0804">Transcription</keyword>
<keyword evidence="3 8" id="KW-0678">Repressor</keyword>
<feature type="region of interest" description="Disordered" evidence="9">
    <location>
        <begin position="81"/>
        <end position="129"/>
    </location>
</feature>
<dbReference type="PANTHER" id="PTHR31734">
    <property type="entry name" value="AUXIN-RESPONSIVE PROTEIN IAA17"/>
    <property type="match status" value="1"/>
</dbReference>
<keyword evidence="6 8" id="KW-0539">Nucleus</keyword>
<protein>
    <recommendedName>
        <fullName evidence="8">Auxin-responsive protein</fullName>
    </recommendedName>
</protein>
<dbReference type="InterPro" id="IPR033389">
    <property type="entry name" value="AUX/IAA_dom"/>
</dbReference>
<evidence type="ECO:0000256" key="4">
    <source>
        <dbReference type="ARBA" id="ARBA00023015"/>
    </source>
</evidence>
<dbReference type="InterPro" id="IPR053793">
    <property type="entry name" value="PB1-like"/>
</dbReference>
<evidence type="ECO:0000256" key="7">
    <source>
        <dbReference type="ARBA" id="ARBA00023294"/>
    </source>
</evidence>
<evidence type="ECO:0000256" key="5">
    <source>
        <dbReference type="ARBA" id="ARBA00023163"/>
    </source>
</evidence>
<feature type="region of interest" description="Disordered" evidence="9">
    <location>
        <begin position="293"/>
        <end position="312"/>
    </location>
</feature>
<accession>A0A2R4K3J1</accession>
<dbReference type="PROSITE" id="PS51745">
    <property type="entry name" value="PB1"/>
    <property type="match status" value="1"/>
</dbReference>
<reference evidence="11" key="1">
    <citation type="journal article" date="2018" name="Proc. Natl. Acad. Sci. U.S.A.">
        <title>Cross-resistance to dicamba, 2,4-D, and fluroxypyr in Kochia scoparia is endowed by a mutation in an AUX/IAA gene.</title>
        <authorList>
            <person name="LeClere S."/>
            <person name="Wu C."/>
            <person name="Westra P."/>
            <person name="Sammons R.D."/>
        </authorList>
    </citation>
    <scope>NUCLEOTIDE SEQUENCE</scope>
</reference>
<dbReference type="Pfam" id="PF02309">
    <property type="entry name" value="AUX_IAA"/>
    <property type="match status" value="1"/>
</dbReference>
<evidence type="ECO:0000256" key="2">
    <source>
        <dbReference type="ARBA" id="ARBA00006728"/>
    </source>
</evidence>
<evidence type="ECO:0000256" key="8">
    <source>
        <dbReference type="RuleBase" id="RU004549"/>
    </source>
</evidence>
<comment type="function">
    <text evidence="8">Aux/IAA proteins are short-lived transcriptional factors that function as repressors of early auxin response genes at low auxin concentrations.</text>
</comment>
<comment type="subcellular location">
    <subcellularLocation>
        <location evidence="1 8">Nucleus</location>
    </subcellularLocation>
</comment>
<dbReference type="FunFam" id="3.10.20.90:FF:000078">
    <property type="entry name" value="Auxin-responsive protein"/>
    <property type="match status" value="1"/>
</dbReference>
<evidence type="ECO:0000256" key="1">
    <source>
        <dbReference type="ARBA" id="ARBA00004123"/>
    </source>
</evidence>
<keyword evidence="4 8" id="KW-0805">Transcription regulation</keyword>
<dbReference type="EMBL" id="MF376160">
    <property type="protein sequence ID" value="AVV48468.1"/>
    <property type="molecule type" value="mRNA"/>
</dbReference>
<dbReference type="PANTHER" id="PTHR31734:SF6">
    <property type="entry name" value="AUXIN-RESPONSIVE PROTEIN IAA11"/>
    <property type="match status" value="1"/>
</dbReference>
<comment type="similarity">
    <text evidence="2 8">Belongs to the Aux/IAA family.</text>
</comment>
<dbReference type="InterPro" id="IPR003311">
    <property type="entry name" value="AUX_IAA"/>
</dbReference>
<dbReference type="GO" id="GO:0006355">
    <property type="term" value="P:regulation of DNA-templated transcription"/>
    <property type="evidence" value="ECO:0007669"/>
    <property type="project" value="InterPro"/>
</dbReference>
<evidence type="ECO:0000259" key="10">
    <source>
        <dbReference type="PROSITE" id="PS51745"/>
    </source>
</evidence>
<feature type="domain" description="PB1" evidence="10">
    <location>
        <begin position="189"/>
        <end position="292"/>
    </location>
</feature>
<feature type="region of interest" description="Disordered" evidence="9">
    <location>
        <begin position="1"/>
        <end position="21"/>
    </location>
</feature>
<proteinExistence type="evidence at transcript level"/>
<dbReference type="GO" id="GO:0005634">
    <property type="term" value="C:nucleus"/>
    <property type="evidence" value="ECO:0007669"/>
    <property type="project" value="UniProtKB-SubCell"/>
</dbReference>